<comment type="caution">
    <text evidence="1">The sequence shown here is derived from an EMBL/GenBank/DDBJ whole genome shotgun (WGS) entry which is preliminary data.</text>
</comment>
<name>A0ACC1BN98_9ROSI</name>
<sequence>MERKVVKKEEEFEETVAAETITTGDHPLTPSSWKGFWDVGNENGVFSVPPLSPLSPHPSMGYSQLPVM</sequence>
<evidence type="ECO:0000313" key="1">
    <source>
        <dbReference type="EMBL" id="KAJ0100530.1"/>
    </source>
</evidence>
<dbReference type="Proteomes" id="UP001164250">
    <property type="component" value="Chromosome 4"/>
</dbReference>
<dbReference type="EMBL" id="CM047900">
    <property type="protein sequence ID" value="KAJ0100530.1"/>
    <property type="molecule type" value="Genomic_DNA"/>
</dbReference>
<proteinExistence type="predicted"/>
<protein>
    <submittedName>
        <fullName evidence="1">Uncharacterized protein</fullName>
    </submittedName>
</protein>
<evidence type="ECO:0000313" key="2">
    <source>
        <dbReference type="Proteomes" id="UP001164250"/>
    </source>
</evidence>
<gene>
    <name evidence="1" type="ORF">Patl1_19806</name>
</gene>
<accession>A0ACC1BN98</accession>
<organism evidence="1 2">
    <name type="scientific">Pistacia atlantica</name>
    <dbReference type="NCBI Taxonomy" id="434234"/>
    <lineage>
        <taxon>Eukaryota</taxon>
        <taxon>Viridiplantae</taxon>
        <taxon>Streptophyta</taxon>
        <taxon>Embryophyta</taxon>
        <taxon>Tracheophyta</taxon>
        <taxon>Spermatophyta</taxon>
        <taxon>Magnoliopsida</taxon>
        <taxon>eudicotyledons</taxon>
        <taxon>Gunneridae</taxon>
        <taxon>Pentapetalae</taxon>
        <taxon>rosids</taxon>
        <taxon>malvids</taxon>
        <taxon>Sapindales</taxon>
        <taxon>Anacardiaceae</taxon>
        <taxon>Pistacia</taxon>
    </lineage>
</organism>
<keyword evidence="2" id="KW-1185">Reference proteome</keyword>
<reference evidence="2" key="1">
    <citation type="journal article" date="2023" name="G3 (Bethesda)">
        <title>Genome assembly and association tests identify interacting loci associated with vigor, precocity, and sex in interspecific pistachio rootstocks.</title>
        <authorList>
            <person name="Palmer W."/>
            <person name="Jacygrad E."/>
            <person name="Sagayaradj S."/>
            <person name="Cavanaugh K."/>
            <person name="Han R."/>
            <person name="Bertier L."/>
            <person name="Beede B."/>
            <person name="Kafkas S."/>
            <person name="Golino D."/>
            <person name="Preece J."/>
            <person name="Michelmore R."/>
        </authorList>
    </citation>
    <scope>NUCLEOTIDE SEQUENCE [LARGE SCALE GENOMIC DNA]</scope>
</reference>